<feature type="domain" description="Exonuclease" evidence="4">
    <location>
        <begin position="17"/>
        <end position="198"/>
    </location>
</feature>
<protein>
    <submittedName>
        <fullName evidence="5">DNA polymerase-3 subunit epsilon</fullName>
    </submittedName>
</protein>
<dbReference type="EMBL" id="LT629710">
    <property type="protein sequence ID" value="SDP30625.1"/>
    <property type="molecule type" value="Genomic_DNA"/>
</dbReference>
<dbReference type="AlphaFoldDB" id="A0A1H0RME7"/>
<proteinExistence type="predicted"/>
<dbReference type="GO" id="GO:0003676">
    <property type="term" value="F:nucleic acid binding"/>
    <property type="evidence" value="ECO:0007669"/>
    <property type="project" value="InterPro"/>
</dbReference>
<keyword evidence="6" id="KW-1185">Reference proteome</keyword>
<sequence length="293" mass="31402">MSGEDPFAQGPAWHAGTLVGFDLETTGVDTTTDRIVTAAVVHVGPDGRVQRSMSWLVDPGVPIPPAATAVHGVTTGQARASGQASSVAVAEIIGELEAAWRSGSPVVIFNAPYDLTLLDAEAARSRLPRLATRTWWTDAHVVDPLVMDRGLDRFRAGKRTLGATAEHYRAEARDAHSALGDAIAAVSVARAIAERHRLIEAADAHTMHSAQVGWHFDWAVHLQAHLRSKGRADVEIDRSWPLRRPVVGRHRAPEPAGRHRAPEPTAAATVVHDPFLGLTGMSGRSPAHVKMLV</sequence>
<dbReference type="PANTHER" id="PTHR30231">
    <property type="entry name" value="DNA POLYMERASE III SUBUNIT EPSILON"/>
    <property type="match status" value="1"/>
</dbReference>
<keyword evidence="2" id="KW-0378">Hydrolase</keyword>
<evidence type="ECO:0000313" key="6">
    <source>
        <dbReference type="Proteomes" id="UP000198741"/>
    </source>
</evidence>
<evidence type="ECO:0000256" key="1">
    <source>
        <dbReference type="ARBA" id="ARBA00022722"/>
    </source>
</evidence>
<evidence type="ECO:0000256" key="3">
    <source>
        <dbReference type="ARBA" id="ARBA00022839"/>
    </source>
</evidence>
<dbReference type="InterPro" id="IPR013520">
    <property type="entry name" value="Ribonucl_H"/>
</dbReference>
<dbReference type="Pfam" id="PF00929">
    <property type="entry name" value="RNase_T"/>
    <property type="match status" value="1"/>
</dbReference>
<dbReference type="NCBIfam" id="NF005927">
    <property type="entry name" value="PRK07942.1"/>
    <property type="match status" value="1"/>
</dbReference>
<keyword evidence="3" id="KW-0269">Exonuclease</keyword>
<dbReference type="GO" id="GO:0008408">
    <property type="term" value="F:3'-5' exonuclease activity"/>
    <property type="evidence" value="ECO:0007669"/>
    <property type="project" value="TreeGrafter"/>
</dbReference>
<evidence type="ECO:0000256" key="2">
    <source>
        <dbReference type="ARBA" id="ARBA00022801"/>
    </source>
</evidence>
<dbReference type="Gene3D" id="3.30.420.10">
    <property type="entry name" value="Ribonuclease H-like superfamily/Ribonuclease H"/>
    <property type="match status" value="1"/>
</dbReference>
<gene>
    <name evidence="5" type="ORF">SAMN04515671_3656</name>
</gene>
<evidence type="ECO:0000259" key="4">
    <source>
        <dbReference type="SMART" id="SM00479"/>
    </source>
</evidence>
<dbReference type="SMART" id="SM00479">
    <property type="entry name" value="EXOIII"/>
    <property type="match status" value="1"/>
</dbReference>
<dbReference type="OrthoDB" id="9791657at2"/>
<accession>A0A1H0RME7</accession>
<evidence type="ECO:0000313" key="5">
    <source>
        <dbReference type="EMBL" id="SDP30625.1"/>
    </source>
</evidence>
<dbReference type="InterPro" id="IPR012337">
    <property type="entry name" value="RNaseH-like_sf"/>
</dbReference>
<dbReference type="Proteomes" id="UP000198741">
    <property type="component" value="Chromosome I"/>
</dbReference>
<dbReference type="GO" id="GO:0005829">
    <property type="term" value="C:cytosol"/>
    <property type="evidence" value="ECO:0007669"/>
    <property type="project" value="TreeGrafter"/>
</dbReference>
<dbReference type="SUPFAM" id="SSF53098">
    <property type="entry name" value="Ribonuclease H-like"/>
    <property type="match status" value="1"/>
</dbReference>
<dbReference type="PANTHER" id="PTHR30231:SF4">
    <property type="entry name" value="PROTEIN NEN2"/>
    <property type="match status" value="1"/>
</dbReference>
<name>A0A1H0RME7_9ACTN</name>
<dbReference type="InterPro" id="IPR036397">
    <property type="entry name" value="RNaseH_sf"/>
</dbReference>
<dbReference type="CDD" id="cd06127">
    <property type="entry name" value="DEDDh"/>
    <property type="match status" value="1"/>
</dbReference>
<dbReference type="STRING" id="1090615.SAMN04515671_3656"/>
<dbReference type="RefSeq" id="WP_090478572.1">
    <property type="nucleotide sequence ID" value="NZ_LT629710.1"/>
</dbReference>
<organism evidence="5 6">
    <name type="scientific">Nakamurella panacisegetis</name>
    <dbReference type="NCBI Taxonomy" id="1090615"/>
    <lineage>
        <taxon>Bacteria</taxon>
        <taxon>Bacillati</taxon>
        <taxon>Actinomycetota</taxon>
        <taxon>Actinomycetes</taxon>
        <taxon>Nakamurellales</taxon>
        <taxon>Nakamurellaceae</taxon>
        <taxon>Nakamurella</taxon>
    </lineage>
</organism>
<reference evidence="5 6" key="1">
    <citation type="submission" date="2016-10" db="EMBL/GenBank/DDBJ databases">
        <authorList>
            <person name="de Groot N.N."/>
        </authorList>
    </citation>
    <scope>NUCLEOTIDE SEQUENCE [LARGE SCALE GENOMIC DNA]</scope>
    <source>
        <strain evidence="6">P4-7,KCTC 19426,CECT 7604</strain>
    </source>
</reference>
<keyword evidence="1" id="KW-0540">Nuclease</keyword>